<proteinExistence type="predicted"/>
<sequence length="416" mass="47469">MDPPVRGTRLVPGKKSFLDLAPELQSMIMEFLILSICPLTVPCDAKTKYGPITSAGEQSLLNLKLSCRMIYNAIKEKRFVEAFTIVQPQPHRREWHPSQGAIIFPPSRKAFTIDPFRDMLRVWDMKLPQFQPLSDNILVGRLLSVWCDKPIHQCSSKFDRADYPGDSLQLWRQKLQGRTNPDEPRTRRPDHELSDQDHLIPDLCLGKLAFLKELYIVAKQVPMTGDPPTNDIVAGQHIGEVWNNGATFPPPGPKEYLCPTSGAMVSFESPARPLVGLYGYDKTETTRGGFWAGFLYYQLKKEVWFSPLSALEVRDATTVPVADKPERKLFEGTHSDFVARVWIIRGDQDLPPAQPHHRWVKVKSDQPGDPRYTGEVELMWSIVVDRVLGQTQGETPYELRVHREWHAGVSHWRDRS</sequence>
<reference evidence="2 3" key="1">
    <citation type="submission" date="2020-05" db="EMBL/GenBank/DDBJ databases">
        <title>Identification and distribution of gene clusters putatively required for synthesis of sphingolipid metabolism inhibitors in phylogenetically diverse species of the filamentous fungus Fusarium.</title>
        <authorList>
            <person name="Kim H.-S."/>
            <person name="Busman M."/>
            <person name="Brown D.W."/>
            <person name="Divon H."/>
            <person name="Uhlig S."/>
            <person name="Proctor R.H."/>
        </authorList>
    </citation>
    <scope>NUCLEOTIDE SEQUENCE [LARGE SCALE GENOMIC DNA]</scope>
    <source>
        <strain evidence="2 3">NRRL 26131</strain>
    </source>
</reference>
<feature type="region of interest" description="Disordered" evidence="1">
    <location>
        <begin position="174"/>
        <end position="194"/>
    </location>
</feature>
<comment type="caution">
    <text evidence="2">The sequence shown here is derived from an EMBL/GenBank/DDBJ whole genome shotgun (WGS) entry which is preliminary data.</text>
</comment>
<evidence type="ECO:0000313" key="3">
    <source>
        <dbReference type="Proteomes" id="UP000532311"/>
    </source>
</evidence>
<name>A0A8H5Y3F3_9HYPO</name>
<dbReference type="Proteomes" id="UP000532311">
    <property type="component" value="Unassembled WGS sequence"/>
</dbReference>
<evidence type="ECO:0000256" key="1">
    <source>
        <dbReference type="SAM" id="MobiDB-lite"/>
    </source>
</evidence>
<dbReference type="EMBL" id="JAAQPF010000357">
    <property type="protein sequence ID" value="KAF5704947.1"/>
    <property type="molecule type" value="Genomic_DNA"/>
</dbReference>
<evidence type="ECO:0000313" key="2">
    <source>
        <dbReference type="EMBL" id="KAF5704947.1"/>
    </source>
</evidence>
<feature type="compositionally biased region" description="Basic and acidic residues" evidence="1">
    <location>
        <begin position="180"/>
        <end position="194"/>
    </location>
</feature>
<accession>A0A8H5Y3F3</accession>
<gene>
    <name evidence="2" type="ORF">FGLOB1_8231</name>
</gene>
<keyword evidence="3" id="KW-1185">Reference proteome</keyword>
<organism evidence="2 3">
    <name type="scientific">Fusarium globosum</name>
    <dbReference type="NCBI Taxonomy" id="78864"/>
    <lineage>
        <taxon>Eukaryota</taxon>
        <taxon>Fungi</taxon>
        <taxon>Dikarya</taxon>
        <taxon>Ascomycota</taxon>
        <taxon>Pezizomycotina</taxon>
        <taxon>Sordariomycetes</taxon>
        <taxon>Hypocreomycetidae</taxon>
        <taxon>Hypocreales</taxon>
        <taxon>Nectriaceae</taxon>
        <taxon>Fusarium</taxon>
        <taxon>Fusarium fujikuroi species complex</taxon>
    </lineage>
</organism>
<dbReference type="AlphaFoldDB" id="A0A8H5Y3F3"/>
<protein>
    <submittedName>
        <fullName evidence="2">Uncharacterized protein</fullName>
    </submittedName>
</protein>